<dbReference type="InterPro" id="IPR035386">
    <property type="entry name" value="Arm-DNA-bind_5"/>
</dbReference>
<evidence type="ECO:0000256" key="4">
    <source>
        <dbReference type="ARBA" id="ARBA00023172"/>
    </source>
</evidence>
<evidence type="ECO:0000259" key="6">
    <source>
        <dbReference type="PROSITE" id="PS51900"/>
    </source>
</evidence>
<comment type="similarity">
    <text evidence="1">Belongs to the 'phage' integrase family.</text>
</comment>
<dbReference type="PROSITE" id="PS51900">
    <property type="entry name" value="CB"/>
    <property type="match status" value="1"/>
</dbReference>
<dbReference type="AlphaFoldDB" id="A0A9X1TTX1"/>
<accession>A0A9X1TTX1</accession>
<dbReference type="PANTHER" id="PTHR30629:SF2">
    <property type="entry name" value="PROPHAGE INTEGRASE INTS-RELATED"/>
    <property type="match status" value="1"/>
</dbReference>
<name>A0A9X1TTX1_9BACT</name>
<dbReference type="InterPro" id="IPR002104">
    <property type="entry name" value="Integrase_catalytic"/>
</dbReference>
<dbReference type="InterPro" id="IPR011010">
    <property type="entry name" value="DNA_brk_join_enz"/>
</dbReference>
<evidence type="ECO:0000313" key="7">
    <source>
        <dbReference type="EMBL" id="MCF2498412.1"/>
    </source>
</evidence>
<evidence type="ECO:0000256" key="2">
    <source>
        <dbReference type="ARBA" id="ARBA00022908"/>
    </source>
</evidence>
<keyword evidence="3 5" id="KW-0238">DNA-binding</keyword>
<dbReference type="Gene3D" id="1.10.443.10">
    <property type="entry name" value="Intergrase catalytic core"/>
    <property type="match status" value="1"/>
</dbReference>
<dbReference type="InterPro" id="IPR025269">
    <property type="entry name" value="SAM-like_dom"/>
</dbReference>
<dbReference type="InterPro" id="IPR050808">
    <property type="entry name" value="Phage_Integrase"/>
</dbReference>
<feature type="domain" description="Core-binding (CB)" evidence="6">
    <location>
        <begin position="104"/>
        <end position="187"/>
    </location>
</feature>
<dbReference type="CDD" id="cd01185">
    <property type="entry name" value="INTN1_C_like"/>
    <property type="match status" value="1"/>
</dbReference>
<protein>
    <submittedName>
        <fullName evidence="7">Site-specific integrase</fullName>
    </submittedName>
</protein>
<dbReference type="RefSeq" id="WP_235177547.1">
    <property type="nucleotide sequence ID" value="NZ_JAKFFV010000004.1"/>
</dbReference>
<dbReference type="Pfam" id="PF00589">
    <property type="entry name" value="Phage_integrase"/>
    <property type="match status" value="1"/>
</dbReference>
<dbReference type="GO" id="GO:0003677">
    <property type="term" value="F:DNA binding"/>
    <property type="evidence" value="ECO:0007669"/>
    <property type="project" value="UniProtKB-UniRule"/>
</dbReference>
<dbReference type="GO" id="GO:0006310">
    <property type="term" value="P:DNA recombination"/>
    <property type="evidence" value="ECO:0007669"/>
    <property type="project" value="UniProtKB-KW"/>
</dbReference>
<keyword evidence="2" id="KW-0229">DNA integration</keyword>
<evidence type="ECO:0000256" key="3">
    <source>
        <dbReference type="ARBA" id="ARBA00023125"/>
    </source>
</evidence>
<dbReference type="GO" id="GO:0015074">
    <property type="term" value="P:DNA integration"/>
    <property type="evidence" value="ECO:0007669"/>
    <property type="project" value="UniProtKB-KW"/>
</dbReference>
<gene>
    <name evidence="7" type="ORF">L0661_08845</name>
</gene>
<dbReference type="SUPFAM" id="SSF56349">
    <property type="entry name" value="DNA breaking-rejoining enzymes"/>
    <property type="match status" value="1"/>
</dbReference>
<evidence type="ECO:0000256" key="5">
    <source>
        <dbReference type="PROSITE-ProRule" id="PRU01248"/>
    </source>
</evidence>
<comment type="caution">
    <text evidence="7">The sequence shown here is derived from an EMBL/GenBank/DDBJ whole genome shotgun (WGS) entry which is preliminary data.</text>
</comment>
<dbReference type="InterPro" id="IPR013762">
    <property type="entry name" value="Integrase-like_cat_sf"/>
</dbReference>
<dbReference type="Proteomes" id="UP001139411">
    <property type="component" value="Unassembled WGS sequence"/>
</dbReference>
<sequence length="382" mass="44042">MRVRFILRKARLNKVGQCPLDCHIRVNGIPSTPFSTSIMVAPAKWDSKFQRVKGGTDYVHSVNKKLDQIRIDLENIRDINLARGRKLTAREIIDIYHGKRESSVNYITLSQRKIDDLKAHNRSAATIQIHKKCHLYLLRYLKENLPVEDIERRHVDGFWQYLKDKGYHNDYVNKTVANCISLFKFAIKKGFADQNPFAGVSFTWKNEVDLTYLDESEIKKLKTITWSDPLQRVVDSFLFMCHQGMHIADYQKLTDDHLSSVKQVQWIRIGRTKTKVQANIPLHSEAAKILAKYGGLSNLPKLSGQKSNNYLKIIAERIGTEKHLTNKIARKTFMNMCINDYGMSDESVAAMLGHTSTRFVKKYGAVSQQRIISEWKDKVQVS</sequence>
<keyword evidence="4" id="KW-0233">DNA recombination</keyword>
<evidence type="ECO:0000256" key="1">
    <source>
        <dbReference type="ARBA" id="ARBA00008857"/>
    </source>
</evidence>
<proteinExistence type="inferred from homology"/>
<reference evidence="7" key="1">
    <citation type="submission" date="2022-01" db="EMBL/GenBank/DDBJ databases">
        <title>Novel species in genus Dyadobacter.</title>
        <authorList>
            <person name="Ma C."/>
        </authorList>
    </citation>
    <scope>NUCLEOTIDE SEQUENCE</scope>
    <source>
        <strain evidence="7">CY357</strain>
    </source>
</reference>
<organism evidence="7 8">
    <name type="scientific">Dyadobacter chenhuakuii</name>
    <dbReference type="NCBI Taxonomy" id="2909339"/>
    <lineage>
        <taxon>Bacteria</taxon>
        <taxon>Pseudomonadati</taxon>
        <taxon>Bacteroidota</taxon>
        <taxon>Cytophagia</taxon>
        <taxon>Cytophagales</taxon>
        <taxon>Spirosomataceae</taxon>
        <taxon>Dyadobacter</taxon>
    </lineage>
</organism>
<dbReference type="Gene3D" id="1.10.150.130">
    <property type="match status" value="1"/>
</dbReference>
<dbReference type="InterPro" id="IPR010998">
    <property type="entry name" value="Integrase_recombinase_N"/>
</dbReference>
<dbReference type="EMBL" id="JAKFFV010000004">
    <property type="protein sequence ID" value="MCF2498412.1"/>
    <property type="molecule type" value="Genomic_DNA"/>
</dbReference>
<dbReference type="PANTHER" id="PTHR30629">
    <property type="entry name" value="PROPHAGE INTEGRASE"/>
    <property type="match status" value="1"/>
</dbReference>
<dbReference type="InterPro" id="IPR044068">
    <property type="entry name" value="CB"/>
</dbReference>
<dbReference type="Pfam" id="PF17293">
    <property type="entry name" value="Arm-DNA-bind_5"/>
    <property type="match status" value="1"/>
</dbReference>
<dbReference type="Pfam" id="PF13102">
    <property type="entry name" value="Phage_int_SAM_5"/>
    <property type="match status" value="1"/>
</dbReference>
<evidence type="ECO:0000313" key="8">
    <source>
        <dbReference type="Proteomes" id="UP001139411"/>
    </source>
</evidence>